<sequence length="88" mass="9967">MEILEQGISRVRCDRRLFLGMTAVFVALILSTLFVEQYLPSIRYLTAIFRFLVALIIAFCLWHGLIGLTMEMKALKASKASIGMLLND</sequence>
<dbReference type="WBParaSite" id="GPUH_0002343301-mRNA-1">
    <property type="protein sequence ID" value="GPUH_0002343301-mRNA-1"/>
    <property type="gene ID" value="GPUH_0002343301"/>
</dbReference>
<evidence type="ECO:0000256" key="1">
    <source>
        <dbReference type="SAM" id="Phobius"/>
    </source>
</evidence>
<evidence type="ECO:0000313" key="2">
    <source>
        <dbReference type="EMBL" id="VDN41428.1"/>
    </source>
</evidence>
<name>A0A183ER12_9BILA</name>
<dbReference type="Proteomes" id="UP000271098">
    <property type="component" value="Unassembled WGS sequence"/>
</dbReference>
<reference evidence="2 3" key="2">
    <citation type="submission" date="2018-11" db="EMBL/GenBank/DDBJ databases">
        <authorList>
            <consortium name="Pathogen Informatics"/>
        </authorList>
    </citation>
    <scope>NUCLEOTIDE SEQUENCE [LARGE SCALE GENOMIC DNA]</scope>
</reference>
<evidence type="ECO:0000313" key="3">
    <source>
        <dbReference type="Proteomes" id="UP000271098"/>
    </source>
</evidence>
<protein>
    <submittedName>
        <fullName evidence="4">GGDEF domain-containing protein</fullName>
    </submittedName>
</protein>
<feature type="transmembrane region" description="Helical" evidence="1">
    <location>
        <begin position="47"/>
        <end position="69"/>
    </location>
</feature>
<dbReference type="OrthoDB" id="387657at2759"/>
<feature type="transmembrane region" description="Helical" evidence="1">
    <location>
        <begin position="17"/>
        <end position="35"/>
    </location>
</feature>
<keyword evidence="1" id="KW-1133">Transmembrane helix</keyword>
<keyword evidence="1" id="KW-0472">Membrane</keyword>
<keyword evidence="3" id="KW-1185">Reference proteome</keyword>
<dbReference type="AlphaFoldDB" id="A0A183ER12"/>
<reference evidence="4" key="1">
    <citation type="submission" date="2016-06" db="UniProtKB">
        <authorList>
            <consortium name="WormBaseParasite"/>
        </authorList>
    </citation>
    <scope>IDENTIFICATION</scope>
</reference>
<accession>A0A183ER12</accession>
<organism evidence="4">
    <name type="scientific">Gongylonema pulchrum</name>
    <dbReference type="NCBI Taxonomy" id="637853"/>
    <lineage>
        <taxon>Eukaryota</taxon>
        <taxon>Metazoa</taxon>
        <taxon>Ecdysozoa</taxon>
        <taxon>Nematoda</taxon>
        <taxon>Chromadorea</taxon>
        <taxon>Rhabditida</taxon>
        <taxon>Spirurina</taxon>
        <taxon>Spiruromorpha</taxon>
        <taxon>Spiruroidea</taxon>
        <taxon>Gongylonematidae</taxon>
        <taxon>Gongylonema</taxon>
    </lineage>
</organism>
<proteinExistence type="predicted"/>
<gene>
    <name evidence="2" type="ORF">GPUH_LOCUS23405</name>
</gene>
<evidence type="ECO:0000313" key="4">
    <source>
        <dbReference type="WBParaSite" id="GPUH_0002343301-mRNA-1"/>
    </source>
</evidence>
<dbReference type="EMBL" id="UYRT01097733">
    <property type="protein sequence ID" value="VDN41428.1"/>
    <property type="molecule type" value="Genomic_DNA"/>
</dbReference>
<keyword evidence="1" id="KW-0812">Transmembrane</keyword>